<evidence type="ECO:0000313" key="4">
    <source>
        <dbReference type="Proteomes" id="UP000249524"/>
    </source>
</evidence>
<name>A0A328BSR7_9CAUL</name>
<evidence type="ECO:0000256" key="1">
    <source>
        <dbReference type="ARBA" id="ARBA00023002"/>
    </source>
</evidence>
<keyword evidence="1" id="KW-0560">Oxidoreductase</keyword>
<dbReference type="OrthoDB" id="9791689at2"/>
<dbReference type="InterPro" id="IPR002938">
    <property type="entry name" value="FAD-bd"/>
</dbReference>
<dbReference type="GO" id="GO:0019622">
    <property type="term" value="P:3-(3-hydroxy)phenylpropionate catabolic process"/>
    <property type="evidence" value="ECO:0007669"/>
    <property type="project" value="TreeGrafter"/>
</dbReference>
<dbReference type="SUPFAM" id="SSF51905">
    <property type="entry name" value="FAD/NAD(P)-binding domain"/>
    <property type="match status" value="1"/>
</dbReference>
<keyword evidence="3" id="KW-0503">Monooxygenase</keyword>
<dbReference type="RefSeq" id="WP_111274537.1">
    <property type="nucleotide sequence ID" value="NZ_QFYS01000001.1"/>
</dbReference>
<reference evidence="3 4" key="1">
    <citation type="submission" date="2018-05" db="EMBL/GenBank/DDBJ databases">
        <authorList>
            <person name="Lanie J.A."/>
            <person name="Ng W.-L."/>
            <person name="Kazmierczak K.M."/>
            <person name="Andrzejewski T.M."/>
            <person name="Davidsen T.M."/>
            <person name="Wayne K.J."/>
            <person name="Tettelin H."/>
            <person name="Glass J.I."/>
            <person name="Rusch D."/>
            <person name="Podicherti R."/>
            <person name="Tsui H.-C.T."/>
            <person name="Winkler M.E."/>
        </authorList>
    </citation>
    <scope>NUCLEOTIDE SEQUENCE [LARGE SCALE GENOMIC DNA]</scope>
    <source>
        <strain evidence="3 4">BUT-10</strain>
    </source>
</reference>
<dbReference type="InterPro" id="IPR050631">
    <property type="entry name" value="PheA/TfdB_FAD_monoxygenase"/>
</dbReference>
<dbReference type="Gene3D" id="3.30.70.2450">
    <property type="match status" value="1"/>
</dbReference>
<dbReference type="GO" id="GO:0071949">
    <property type="term" value="F:FAD binding"/>
    <property type="evidence" value="ECO:0007669"/>
    <property type="project" value="InterPro"/>
</dbReference>
<proteinExistence type="predicted"/>
<dbReference type="Gene3D" id="3.50.50.60">
    <property type="entry name" value="FAD/NAD(P)-binding domain"/>
    <property type="match status" value="1"/>
</dbReference>
<organism evidence="3 4">
    <name type="scientific">Phenylobacterium kunshanense</name>
    <dbReference type="NCBI Taxonomy" id="1445034"/>
    <lineage>
        <taxon>Bacteria</taxon>
        <taxon>Pseudomonadati</taxon>
        <taxon>Pseudomonadota</taxon>
        <taxon>Alphaproteobacteria</taxon>
        <taxon>Caulobacterales</taxon>
        <taxon>Caulobacteraceae</taxon>
        <taxon>Phenylobacterium</taxon>
    </lineage>
</organism>
<dbReference type="Pfam" id="PF01494">
    <property type="entry name" value="FAD_binding_3"/>
    <property type="match status" value="1"/>
</dbReference>
<protein>
    <submittedName>
        <fullName evidence="3">Monooxygenase</fullName>
    </submittedName>
</protein>
<dbReference type="NCBIfam" id="NF004829">
    <property type="entry name" value="PRK06183.1-3"/>
    <property type="match status" value="1"/>
</dbReference>
<dbReference type="GO" id="GO:0008688">
    <property type="term" value="F:3-(3-hydroxyphenyl)propionate hydroxylase activity"/>
    <property type="evidence" value="ECO:0007669"/>
    <property type="project" value="TreeGrafter"/>
</dbReference>
<gene>
    <name evidence="3" type="ORF">DJ019_03290</name>
</gene>
<feature type="domain" description="FAD-binding" evidence="2">
    <location>
        <begin position="6"/>
        <end position="342"/>
    </location>
</feature>
<dbReference type="PRINTS" id="PR00420">
    <property type="entry name" value="RNGMNOXGNASE"/>
</dbReference>
<evidence type="ECO:0000313" key="3">
    <source>
        <dbReference type="EMBL" id="RAK69046.1"/>
    </source>
</evidence>
<comment type="caution">
    <text evidence="3">The sequence shown here is derived from an EMBL/GenBank/DDBJ whole genome shotgun (WGS) entry which is preliminary data.</text>
</comment>
<dbReference type="PANTHER" id="PTHR43476:SF3">
    <property type="entry name" value="FAD-BINDING MONOOXYGENASE"/>
    <property type="match status" value="1"/>
</dbReference>
<sequence>MAAFDECDVLIVGLGPVGAALAALLVDAGVSVIAIDRDTEIYPMPRAVHLDHEIMRILQQLGVAEQVRRNARELPAYEFRAADGQLLMCLDPPAQTPSGWAAGYMFHQPSLERALRDVLAGSPLADVRLGCAFERLTQDAEGVTAEIRDADGPATIRANYLVGCDGGSSAVRAATGGRLFDYQFDEPWLVVDVKVLPGARTPDVNLQICDPARPTTCVLSGPGRHRWEFMLLPGEAVDAMLADEVIQSLIAPWDCGPVEIERRAVYRFHGLVAETWRQQRVLLAGDAAHQTPPFAGQGMCSGLRDAANLAWKLAAVLRDGADETLLDTYQAEREPHTRALIELAIGMGRVVCALDPAAAAARDAEMLARRAAGAPPLPPIRPAPFATGCILAGSPGAGGMFPQPTAGEGVRRLRLDDALGGGAWLITRAPAPVSARGVEVVCVQDDLIAPFRAGVLAWLEAQDAPAVLVRPDRYVFGTGEPAALLAAWDRALAPLQRAA</sequence>
<dbReference type="PANTHER" id="PTHR43476">
    <property type="entry name" value="3-(3-HYDROXY-PHENYL)PROPIONATE/3-HYDROXYCINNAMIC ACID HYDROXYLASE"/>
    <property type="match status" value="1"/>
</dbReference>
<dbReference type="Proteomes" id="UP000249524">
    <property type="component" value="Unassembled WGS sequence"/>
</dbReference>
<dbReference type="EMBL" id="QFYS01000001">
    <property type="protein sequence ID" value="RAK69046.1"/>
    <property type="molecule type" value="Genomic_DNA"/>
</dbReference>
<evidence type="ECO:0000259" key="2">
    <source>
        <dbReference type="Pfam" id="PF01494"/>
    </source>
</evidence>
<dbReference type="InterPro" id="IPR036188">
    <property type="entry name" value="FAD/NAD-bd_sf"/>
</dbReference>
<accession>A0A328BSR7</accession>
<dbReference type="AlphaFoldDB" id="A0A328BSR7"/>
<keyword evidence="4" id="KW-1185">Reference proteome</keyword>